<dbReference type="GO" id="GO:0006508">
    <property type="term" value="P:proteolysis"/>
    <property type="evidence" value="ECO:0007669"/>
    <property type="project" value="InterPro"/>
</dbReference>
<keyword evidence="3" id="KW-1185">Reference proteome</keyword>
<evidence type="ECO:0000259" key="1">
    <source>
        <dbReference type="Pfam" id="PF00089"/>
    </source>
</evidence>
<dbReference type="InterPro" id="IPR009003">
    <property type="entry name" value="Peptidase_S1_PA"/>
</dbReference>
<protein>
    <recommendedName>
        <fullName evidence="1">Peptidase S1 domain-containing protein</fullName>
    </recommendedName>
</protein>
<dbReference type="SUPFAM" id="SSF50494">
    <property type="entry name" value="Trypsin-like serine proteases"/>
    <property type="match status" value="1"/>
</dbReference>
<proteinExistence type="predicted"/>
<feature type="domain" description="Peptidase S1" evidence="1">
    <location>
        <begin position="5"/>
        <end position="175"/>
    </location>
</feature>
<reference evidence="2 3" key="1">
    <citation type="submission" date="2020-08" db="EMBL/GenBank/DDBJ databases">
        <title>Aphidius gifuensis genome sequencing and assembly.</title>
        <authorList>
            <person name="Du Z."/>
        </authorList>
    </citation>
    <scope>NUCLEOTIDE SEQUENCE [LARGE SCALE GENOMIC DNA]</scope>
    <source>
        <strain evidence="2">YNYX2018</strain>
        <tissue evidence="2">Adults</tissue>
    </source>
</reference>
<dbReference type="OrthoDB" id="6739012at2759"/>
<dbReference type="AlphaFoldDB" id="A0A834XLB7"/>
<name>A0A834XLB7_APHGI</name>
<dbReference type="InterPro" id="IPR001254">
    <property type="entry name" value="Trypsin_dom"/>
</dbReference>
<dbReference type="InterPro" id="IPR043504">
    <property type="entry name" value="Peptidase_S1_PA_chymotrypsin"/>
</dbReference>
<dbReference type="Gene3D" id="2.40.10.10">
    <property type="entry name" value="Trypsin-like serine proteases"/>
    <property type="match status" value="2"/>
</dbReference>
<dbReference type="EMBL" id="JACMRX010000005">
    <property type="protein sequence ID" value="KAF7988826.1"/>
    <property type="molecule type" value="Genomic_DNA"/>
</dbReference>
<comment type="caution">
    <text evidence="2">The sequence shown here is derived from an EMBL/GenBank/DDBJ whole genome shotgun (WGS) entry which is preliminary data.</text>
</comment>
<evidence type="ECO:0000313" key="2">
    <source>
        <dbReference type="EMBL" id="KAF7988826.1"/>
    </source>
</evidence>
<evidence type="ECO:0000313" key="3">
    <source>
        <dbReference type="Proteomes" id="UP000639338"/>
    </source>
</evidence>
<gene>
    <name evidence="2" type="ORF">HCN44_007136</name>
</gene>
<dbReference type="Proteomes" id="UP000639338">
    <property type="component" value="Unassembled WGS sequence"/>
</dbReference>
<sequence>MVPGHCVECGSESNLDSLEVLAGTNKINNTSSGILYKVSDISCKEIDPNNNMAFLKLSNNITNQRTIGLGVDRKNDNVTKKETPPRFFVGWKIVEGKNSSKIEKIKTPNLRETCSKIFKELSLSPNNYLCTKNSEYDVCKGNSDHVLISDNRIIGIPTKIGCGKEGIDYNIFTRVE</sequence>
<organism evidence="2 3">
    <name type="scientific">Aphidius gifuensis</name>
    <name type="common">Parasitoid wasp</name>
    <dbReference type="NCBI Taxonomy" id="684658"/>
    <lineage>
        <taxon>Eukaryota</taxon>
        <taxon>Metazoa</taxon>
        <taxon>Ecdysozoa</taxon>
        <taxon>Arthropoda</taxon>
        <taxon>Hexapoda</taxon>
        <taxon>Insecta</taxon>
        <taxon>Pterygota</taxon>
        <taxon>Neoptera</taxon>
        <taxon>Endopterygota</taxon>
        <taxon>Hymenoptera</taxon>
        <taxon>Apocrita</taxon>
        <taxon>Ichneumonoidea</taxon>
        <taxon>Braconidae</taxon>
        <taxon>Aphidiinae</taxon>
        <taxon>Aphidius</taxon>
    </lineage>
</organism>
<dbReference type="GO" id="GO:0004252">
    <property type="term" value="F:serine-type endopeptidase activity"/>
    <property type="evidence" value="ECO:0007669"/>
    <property type="project" value="InterPro"/>
</dbReference>
<accession>A0A834XLB7</accession>
<dbReference type="Pfam" id="PF00089">
    <property type="entry name" value="Trypsin"/>
    <property type="match status" value="1"/>
</dbReference>